<dbReference type="EMBL" id="ML977156">
    <property type="protein sequence ID" value="KAF1986632.1"/>
    <property type="molecule type" value="Genomic_DNA"/>
</dbReference>
<proteinExistence type="predicted"/>
<dbReference type="GO" id="GO:0035861">
    <property type="term" value="C:site of double-strand break"/>
    <property type="evidence" value="ECO:0007669"/>
    <property type="project" value="TreeGrafter"/>
</dbReference>
<dbReference type="Pfam" id="PF10382">
    <property type="entry name" value="ZGRF1-like_N"/>
    <property type="match status" value="1"/>
</dbReference>
<dbReference type="AlphaFoldDB" id="A0A6G1H0P8"/>
<name>A0A6G1H0P8_9PEZI</name>
<dbReference type="InterPro" id="IPR052800">
    <property type="entry name" value="DNA_Repair_Helicase_ZGRF1"/>
</dbReference>
<dbReference type="PANTHER" id="PTHR28535">
    <property type="entry name" value="ZINC FINGER GRF-TYPE CONTAINING 1"/>
    <property type="match status" value="1"/>
</dbReference>
<feature type="region of interest" description="Disordered" evidence="1">
    <location>
        <begin position="110"/>
        <end position="172"/>
    </location>
</feature>
<evidence type="ECO:0000259" key="2">
    <source>
        <dbReference type="Pfam" id="PF10382"/>
    </source>
</evidence>
<feature type="non-terminal residue" evidence="3">
    <location>
        <position position="172"/>
    </location>
</feature>
<dbReference type="GO" id="GO:0005634">
    <property type="term" value="C:nucleus"/>
    <property type="evidence" value="ECO:0007669"/>
    <property type="project" value="TreeGrafter"/>
</dbReference>
<sequence length="172" mass="19234">MSSAVARNTPSLNVPATQNTAPVLEFRCLYTHDLRRKSKRWQDGGLRYHTFNKRIMVYDTAKNYIGDKHWHEDDPIQNGDEMTLDKGVIVQVGEAVGSTETDLTPLFQKKTKESPQREARVQGNVRPGPSMRTGTAGGQTQHRHRPLTALLGTNRGLQGKAVLPTKSPFEAR</sequence>
<feature type="domain" description="5'-3' DNA helicase ZGRF1-like N-terminal" evidence="2">
    <location>
        <begin position="23"/>
        <end position="103"/>
    </location>
</feature>
<organism evidence="3 4">
    <name type="scientific">Aulographum hederae CBS 113979</name>
    <dbReference type="NCBI Taxonomy" id="1176131"/>
    <lineage>
        <taxon>Eukaryota</taxon>
        <taxon>Fungi</taxon>
        <taxon>Dikarya</taxon>
        <taxon>Ascomycota</taxon>
        <taxon>Pezizomycotina</taxon>
        <taxon>Dothideomycetes</taxon>
        <taxon>Pleosporomycetidae</taxon>
        <taxon>Aulographales</taxon>
        <taxon>Aulographaceae</taxon>
    </lineage>
</organism>
<dbReference type="GO" id="GO:0006302">
    <property type="term" value="P:double-strand break repair"/>
    <property type="evidence" value="ECO:0007669"/>
    <property type="project" value="TreeGrafter"/>
</dbReference>
<reference evidence="3" key="1">
    <citation type="journal article" date="2020" name="Stud. Mycol.">
        <title>101 Dothideomycetes genomes: a test case for predicting lifestyles and emergence of pathogens.</title>
        <authorList>
            <person name="Haridas S."/>
            <person name="Albert R."/>
            <person name="Binder M."/>
            <person name="Bloem J."/>
            <person name="Labutti K."/>
            <person name="Salamov A."/>
            <person name="Andreopoulos B."/>
            <person name="Baker S."/>
            <person name="Barry K."/>
            <person name="Bills G."/>
            <person name="Bluhm B."/>
            <person name="Cannon C."/>
            <person name="Castanera R."/>
            <person name="Culley D."/>
            <person name="Daum C."/>
            <person name="Ezra D."/>
            <person name="Gonzalez J."/>
            <person name="Henrissat B."/>
            <person name="Kuo A."/>
            <person name="Liang C."/>
            <person name="Lipzen A."/>
            <person name="Lutzoni F."/>
            <person name="Magnuson J."/>
            <person name="Mondo S."/>
            <person name="Nolan M."/>
            <person name="Ohm R."/>
            <person name="Pangilinan J."/>
            <person name="Park H.-J."/>
            <person name="Ramirez L."/>
            <person name="Alfaro M."/>
            <person name="Sun H."/>
            <person name="Tritt A."/>
            <person name="Yoshinaga Y."/>
            <person name="Zwiers L.-H."/>
            <person name="Turgeon B."/>
            <person name="Goodwin S."/>
            <person name="Spatafora J."/>
            <person name="Crous P."/>
            <person name="Grigoriev I."/>
        </authorList>
    </citation>
    <scope>NUCLEOTIDE SEQUENCE</scope>
    <source>
        <strain evidence="3">CBS 113979</strain>
    </source>
</reference>
<dbReference type="PANTHER" id="PTHR28535:SF1">
    <property type="entry name" value="PROTEIN ZGRF1"/>
    <property type="match status" value="1"/>
</dbReference>
<keyword evidence="4" id="KW-1185">Reference proteome</keyword>
<dbReference type="InterPro" id="IPR018838">
    <property type="entry name" value="ZGRF1-like_N"/>
</dbReference>
<dbReference type="Proteomes" id="UP000800041">
    <property type="component" value="Unassembled WGS sequence"/>
</dbReference>
<evidence type="ECO:0000313" key="4">
    <source>
        <dbReference type="Proteomes" id="UP000800041"/>
    </source>
</evidence>
<accession>A0A6G1H0P8</accession>
<dbReference type="OrthoDB" id="6513042at2759"/>
<gene>
    <name evidence="3" type="ORF">K402DRAFT_332474</name>
</gene>
<protein>
    <recommendedName>
        <fullName evidence="2">5'-3' DNA helicase ZGRF1-like N-terminal domain-containing protein</fullName>
    </recommendedName>
</protein>
<evidence type="ECO:0000313" key="3">
    <source>
        <dbReference type="EMBL" id="KAF1986632.1"/>
    </source>
</evidence>
<evidence type="ECO:0000256" key="1">
    <source>
        <dbReference type="SAM" id="MobiDB-lite"/>
    </source>
</evidence>
<feature type="compositionally biased region" description="Basic and acidic residues" evidence="1">
    <location>
        <begin position="110"/>
        <end position="120"/>
    </location>
</feature>